<comment type="subcellular location">
    <subcellularLocation>
        <location evidence="1 12">Cytoplasm</location>
    </subcellularLocation>
</comment>
<evidence type="ECO:0000256" key="6">
    <source>
        <dbReference type="ARBA" id="ARBA00022723"/>
    </source>
</evidence>
<accession>A0A399FTS2</accession>
<protein>
    <recommendedName>
        <fullName evidence="12">Cysteine--tRNA ligase</fullName>
        <ecNumber evidence="12">6.1.1.16</ecNumber>
    </recommendedName>
    <alternativeName>
        <fullName evidence="12">Cysteinyl-tRNA synthetase</fullName>
        <shortName evidence="12">CysRS</shortName>
    </alternativeName>
</protein>
<evidence type="ECO:0000313" key="15">
    <source>
        <dbReference type="Proteomes" id="UP000266287"/>
    </source>
</evidence>
<dbReference type="SUPFAM" id="SSF52374">
    <property type="entry name" value="Nucleotidylyl transferase"/>
    <property type="match status" value="1"/>
</dbReference>
<evidence type="ECO:0000256" key="11">
    <source>
        <dbReference type="ARBA" id="ARBA00023146"/>
    </source>
</evidence>
<dbReference type="GO" id="GO:0006423">
    <property type="term" value="P:cysteinyl-tRNA aminoacylation"/>
    <property type="evidence" value="ECO:0007669"/>
    <property type="project" value="UniProtKB-UniRule"/>
</dbReference>
<dbReference type="PRINTS" id="PR00983">
    <property type="entry name" value="TRNASYNTHCYS"/>
</dbReference>
<evidence type="ECO:0000256" key="9">
    <source>
        <dbReference type="ARBA" id="ARBA00022840"/>
    </source>
</evidence>
<dbReference type="Gene3D" id="1.20.120.1910">
    <property type="entry name" value="Cysteine-tRNA ligase, C-terminal anti-codon recognition domain"/>
    <property type="match status" value="1"/>
</dbReference>
<dbReference type="InterPro" id="IPR024909">
    <property type="entry name" value="Cys-tRNA/MSH_ligase"/>
</dbReference>
<feature type="domain" description="Cysteinyl-tRNA synthetase class Ia DALR" evidence="13">
    <location>
        <begin position="351"/>
        <end position="416"/>
    </location>
</feature>
<dbReference type="FunFam" id="3.40.50.620:FF:000009">
    <property type="entry name" value="Cysteine--tRNA ligase"/>
    <property type="match status" value="1"/>
</dbReference>
<dbReference type="Pfam" id="PF23493">
    <property type="entry name" value="CysS_C"/>
    <property type="match status" value="1"/>
</dbReference>
<dbReference type="GO" id="GO:0004817">
    <property type="term" value="F:cysteine-tRNA ligase activity"/>
    <property type="evidence" value="ECO:0007669"/>
    <property type="project" value="UniProtKB-UniRule"/>
</dbReference>
<evidence type="ECO:0000256" key="8">
    <source>
        <dbReference type="ARBA" id="ARBA00022833"/>
    </source>
</evidence>
<feature type="short sequence motif" description="'KMSKS' region" evidence="12">
    <location>
        <begin position="272"/>
        <end position="276"/>
    </location>
</feature>
<keyword evidence="10 12" id="KW-0648">Protein biosynthesis</keyword>
<dbReference type="HAMAP" id="MF_00041">
    <property type="entry name" value="Cys_tRNA_synth"/>
    <property type="match status" value="1"/>
</dbReference>
<dbReference type="InterPro" id="IPR032678">
    <property type="entry name" value="tRNA-synt_1_cat_dom"/>
</dbReference>
<comment type="subunit">
    <text evidence="3 12">Monomer.</text>
</comment>
<keyword evidence="11 12" id="KW-0030">Aminoacyl-tRNA synthetase</keyword>
<organism evidence="14 15">
    <name type="scientific">candidate division NPL-UPA2 bacterium Unc8</name>
    <dbReference type="NCBI Taxonomy" id="1980939"/>
    <lineage>
        <taxon>Bacteria</taxon>
    </lineage>
</organism>
<dbReference type="Pfam" id="PF01406">
    <property type="entry name" value="tRNA-synt_1e"/>
    <property type="match status" value="1"/>
</dbReference>
<name>A0A399FTS2_UNCN2</name>
<evidence type="ECO:0000256" key="2">
    <source>
        <dbReference type="ARBA" id="ARBA00005594"/>
    </source>
</evidence>
<feature type="binding site" evidence="12">
    <location>
        <position position="28"/>
    </location>
    <ligand>
        <name>Zn(2+)</name>
        <dbReference type="ChEBI" id="CHEBI:29105"/>
    </ligand>
</feature>
<feature type="short sequence motif" description="'HIGH' region" evidence="12">
    <location>
        <begin position="30"/>
        <end position="40"/>
    </location>
</feature>
<proteinExistence type="inferred from homology"/>
<dbReference type="Proteomes" id="UP000266287">
    <property type="component" value="Unassembled WGS sequence"/>
</dbReference>
<dbReference type="SUPFAM" id="SSF47323">
    <property type="entry name" value="Anticodon-binding domain of a subclass of class I aminoacyl-tRNA synthetases"/>
    <property type="match status" value="1"/>
</dbReference>
<dbReference type="SMART" id="SM00840">
    <property type="entry name" value="DALR_2"/>
    <property type="match status" value="1"/>
</dbReference>
<comment type="caution">
    <text evidence="14">The sequence shown here is derived from an EMBL/GenBank/DDBJ whole genome shotgun (WGS) entry which is preliminary data.</text>
</comment>
<keyword evidence="8 12" id="KW-0862">Zinc</keyword>
<dbReference type="EMBL" id="NDHY01000015">
    <property type="protein sequence ID" value="RIH99667.1"/>
    <property type="molecule type" value="Genomic_DNA"/>
</dbReference>
<evidence type="ECO:0000256" key="4">
    <source>
        <dbReference type="ARBA" id="ARBA00022490"/>
    </source>
</evidence>
<dbReference type="Pfam" id="PF09190">
    <property type="entry name" value="DALR_2"/>
    <property type="match status" value="1"/>
</dbReference>
<reference evidence="14 15" key="1">
    <citation type="submission" date="2018-08" db="EMBL/GenBank/DDBJ databases">
        <title>Draft genome of candidate division NPL-UPA2 bacterium Unc8 that adapted to ultra-basic serpentinizing groundwater.</title>
        <authorList>
            <person name="Ishii S."/>
            <person name="Suzuki S."/>
            <person name="Nealson K.H."/>
        </authorList>
    </citation>
    <scope>NUCLEOTIDE SEQUENCE [LARGE SCALE GENOMIC DNA]</scope>
    <source>
        <strain evidence="14">Unc8</strain>
    </source>
</reference>
<dbReference type="EC" id="6.1.1.16" evidence="12"/>
<evidence type="ECO:0000256" key="1">
    <source>
        <dbReference type="ARBA" id="ARBA00004496"/>
    </source>
</evidence>
<keyword evidence="5 12" id="KW-0436">Ligase</keyword>
<evidence type="ECO:0000256" key="3">
    <source>
        <dbReference type="ARBA" id="ARBA00011245"/>
    </source>
</evidence>
<dbReference type="GO" id="GO:0008270">
    <property type="term" value="F:zinc ion binding"/>
    <property type="evidence" value="ECO:0007669"/>
    <property type="project" value="UniProtKB-UniRule"/>
</dbReference>
<dbReference type="InterPro" id="IPR015803">
    <property type="entry name" value="Cys-tRNA-ligase"/>
</dbReference>
<keyword evidence="7 12" id="KW-0547">Nucleotide-binding</keyword>
<evidence type="ECO:0000313" key="14">
    <source>
        <dbReference type="EMBL" id="RIH99667.1"/>
    </source>
</evidence>
<dbReference type="GO" id="GO:0005829">
    <property type="term" value="C:cytosol"/>
    <property type="evidence" value="ECO:0007669"/>
    <property type="project" value="TreeGrafter"/>
</dbReference>
<dbReference type="Gene3D" id="3.40.50.620">
    <property type="entry name" value="HUPs"/>
    <property type="match status" value="1"/>
</dbReference>
<keyword evidence="9 12" id="KW-0067">ATP-binding</keyword>
<dbReference type="InterPro" id="IPR009080">
    <property type="entry name" value="tRNAsynth_Ia_anticodon-bd"/>
</dbReference>
<evidence type="ECO:0000256" key="10">
    <source>
        <dbReference type="ARBA" id="ARBA00022917"/>
    </source>
</evidence>
<evidence type="ECO:0000259" key="13">
    <source>
        <dbReference type="SMART" id="SM00840"/>
    </source>
</evidence>
<feature type="binding site" evidence="12">
    <location>
        <position position="240"/>
    </location>
    <ligand>
        <name>Zn(2+)</name>
        <dbReference type="ChEBI" id="CHEBI:29105"/>
    </ligand>
</feature>
<evidence type="ECO:0000256" key="12">
    <source>
        <dbReference type="HAMAP-Rule" id="MF_00041"/>
    </source>
</evidence>
<dbReference type="InterPro" id="IPR056411">
    <property type="entry name" value="CysS_C"/>
</dbReference>
<dbReference type="GO" id="GO:0005524">
    <property type="term" value="F:ATP binding"/>
    <property type="evidence" value="ECO:0007669"/>
    <property type="project" value="UniProtKB-UniRule"/>
</dbReference>
<keyword evidence="6 12" id="KW-0479">Metal-binding</keyword>
<keyword evidence="4 12" id="KW-0963">Cytoplasm</keyword>
<dbReference type="PANTHER" id="PTHR10890:SF3">
    <property type="entry name" value="CYSTEINE--TRNA LIGASE, CYTOPLASMIC"/>
    <property type="match status" value="1"/>
</dbReference>
<gene>
    <name evidence="12" type="primary">cysS</name>
    <name evidence="14" type="ORF">B9J77_04900</name>
</gene>
<dbReference type="InterPro" id="IPR014729">
    <property type="entry name" value="Rossmann-like_a/b/a_fold"/>
</dbReference>
<comment type="similarity">
    <text evidence="2 12">Belongs to the class-I aminoacyl-tRNA synthetase family.</text>
</comment>
<comment type="catalytic activity">
    <reaction evidence="12">
        <text>tRNA(Cys) + L-cysteine + ATP = L-cysteinyl-tRNA(Cys) + AMP + diphosphate</text>
        <dbReference type="Rhea" id="RHEA:17773"/>
        <dbReference type="Rhea" id="RHEA-COMP:9661"/>
        <dbReference type="Rhea" id="RHEA-COMP:9679"/>
        <dbReference type="ChEBI" id="CHEBI:30616"/>
        <dbReference type="ChEBI" id="CHEBI:33019"/>
        <dbReference type="ChEBI" id="CHEBI:35235"/>
        <dbReference type="ChEBI" id="CHEBI:78442"/>
        <dbReference type="ChEBI" id="CHEBI:78517"/>
        <dbReference type="ChEBI" id="CHEBI:456215"/>
        <dbReference type="EC" id="6.1.1.16"/>
    </reaction>
</comment>
<dbReference type="InterPro" id="IPR015273">
    <property type="entry name" value="Cys-tRNA-synt_Ia_DALR"/>
</dbReference>
<feature type="binding site" evidence="12">
    <location>
        <position position="215"/>
    </location>
    <ligand>
        <name>Zn(2+)</name>
        <dbReference type="ChEBI" id="CHEBI:29105"/>
    </ligand>
</feature>
<comment type="cofactor">
    <cofactor evidence="12">
        <name>Zn(2+)</name>
        <dbReference type="ChEBI" id="CHEBI:29105"/>
    </cofactor>
    <text evidence="12">Binds 1 zinc ion per subunit.</text>
</comment>
<dbReference type="PANTHER" id="PTHR10890">
    <property type="entry name" value="CYSTEINYL-TRNA SYNTHETASE"/>
    <property type="match status" value="1"/>
</dbReference>
<evidence type="ECO:0000256" key="7">
    <source>
        <dbReference type="ARBA" id="ARBA00022741"/>
    </source>
</evidence>
<feature type="binding site" evidence="12">
    <location>
        <position position="244"/>
    </location>
    <ligand>
        <name>Zn(2+)</name>
        <dbReference type="ChEBI" id="CHEBI:29105"/>
    </ligand>
</feature>
<evidence type="ECO:0000256" key="5">
    <source>
        <dbReference type="ARBA" id="ARBA00022598"/>
    </source>
</evidence>
<dbReference type="AlphaFoldDB" id="A0A399FTS2"/>
<dbReference type="CDD" id="cd00672">
    <property type="entry name" value="CysRS_core"/>
    <property type="match status" value="1"/>
</dbReference>
<feature type="binding site" evidence="12">
    <location>
        <position position="275"/>
    </location>
    <ligand>
        <name>ATP</name>
        <dbReference type="ChEBI" id="CHEBI:30616"/>
    </ligand>
</feature>
<sequence length="461" mass="53233">MLKVYNTMTGRKEEFLPLKRGKVGMYVCGVTVYDECHLGHARTYVAFDAIRRYLEYKGLEVNYVQNFTDVDDKIINKAREESRKGGADLPILIKGIVKKYTGEYFACMDKLNVKKATCYPKATECIPEMIEIIKRLIEKGYGYEVDGNVHFSVKSFNEYGKLSRRNLDECSHKTRVALEEQKRNPMDFALWKKRKEEPLWDSPWGKGRPGWHIECSAMSMKYLGESFDIHAGGEDLIFPHHENEIAQSEGYSNKNLARYWLHTGFVTLRQEKMSKSSGNFFTVREVLDKYPPVAVRFFLLSTHYRKLIEVSEEHLEAAKRATERIAACLSNVKKKGMGLSRSMQPTSNRIAIESAMDDDFNIPVAMGIIFKLVSNVNVLTKNEDFVRAAVLAADIESFCNVLGLKFRADEEIEEELLSLIREREQFRQRKLWEEADVLRQTLLSKGITLEDTPRGTQWRRL</sequence>
<dbReference type="NCBIfam" id="TIGR00435">
    <property type="entry name" value="cysS"/>
    <property type="match status" value="1"/>
</dbReference>